<accession>A0A7R6QYQ8</accession>
<sequence length="213" mass="23636">MISFQNVSKSFNTGFGKNLVLNDINLQVKPGQRLGILGVNGSGKSTMVRLLSGACKPSKGSVTRTMSVSWPLGLTGGFQTKLTGLDNVRFICRVYGLHPDNGIAFIEDFTELGKFLKEPVHTYSSGMRSKLAFAISFLVDFDCYLIDEALAVGDARFQKKCHHQLFERRKDAALVLVSHSNQLIRQYCDSAVLLKDKTIHHFNSLDEAIESYV</sequence>
<dbReference type="Gene3D" id="3.40.50.300">
    <property type="entry name" value="P-loop containing nucleotide triphosphate hydrolases"/>
    <property type="match status" value="1"/>
</dbReference>
<evidence type="ECO:0000256" key="1">
    <source>
        <dbReference type="ARBA" id="ARBA00005417"/>
    </source>
</evidence>
<dbReference type="GO" id="GO:0140359">
    <property type="term" value="F:ABC-type transporter activity"/>
    <property type="evidence" value="ECO:0007669"/>
    <property type="project" value="InterPro"/>
</dbReference>
<dbReference type="GO" id="GO:0016020">
    <property type="term" value="C:membrane"/>
    <property type="evidence" value="ECO:0007669"/>
    <property type="project" value="InterPro"/>
</dbReference>
<keyword evidence="2" id="KW-0813">Transport</keyword>
<dbReference type="PANTHER" id="PTHR46743">
    <property type="entry name" value="TEICHOIC ACIDS EXPORT ATP-BINDING PROTEIN TAGH"/>
    <property type="match status" value="1"/>
</dbReference>
<dbReference type="InterPro" id="IPR050683">
    <property type="entry name" value="Bact_Polysacc_Export_ATP-bd"/>
</dbReference>
<dbReference type="RefSeq" id="WP_162049636.1">
    <property type="nucleotide sequence ID" value="NZ_AP022345.1"/>
</dbReference>
<evidence type="ECO:0000256" key="4">
    <source>
        <dbReference type="ARBA" id="ARBA00022741"/>
    </source>
</evidence>
<protein>
    <submittedName>
        <fullName evidence="7">Capsule polysaccharide export ATP-binding protein CtrD</fullName>
    </submittedName>
</protein>
<name>A0A7R6QYQ8_9RHOO</name>
<dbReference type="InterPro" id="IPR017871">
    <property type="entry name" value="ABC_transporter-like_CS"/>
</dbReference>
<dbReference type="PROSITE" id="PS00211">
    <property type="entry name" value="ABC_TRANSPORTER_1"/>
    <property type="match status" value="1"/>
</dbReference>
<organism evidence="7 8">
    <name type="scientific">Fluviibacter phosphoraccumulans</name>
    <dbReference type="NCBI Taxonomy" id="1751046"/>
    <lineage>
        <taxon>Bacteria</taxon>
        <taxon>Pseudomonadati</taxon>
        <taxon>Pseudomonadota</taxon>
        <taxon>Betaproteobacteria</taxon>
        <taxon>Rhodocyclales</taxon>
        <taxon>Fluviibacteraceae</taxon>
        <taxon>Fluviibacter</taxon>
    </lineage>
</organism>
<dbReference type="GO" id="GO:0005524">
    <property type="term" value="F:ATP binding"/>
    <property type="evidence" value="ECO:0007669"/>
    <property type="project" value="UniProtKB-KW"/>
</dbReference>
<dbReference type="OrthoDB" id="9778870at2"/>
<keyword evidence="4" id="KW-0547">Nucleotide-binding</keyword>
<reference evidence="8" key="1">
    <citation type="submission" date="2020-01" db="EMBL/GenBank/DDBJ databases">
        <title>Phosphoaccumulans saitamaens gen. nov., sp. nov., a polyphosphate accumulating bacterium isolated from surface river water.</title>
        <authorList>
            <person name="Watanabe K."/>
            <person name="Suda W."/>
        </authorList>
    </citation>
    <scope>NUCLEOTIDE SEQUENCE [LARGE SCALE GENOMIC DNA]</scope>
    <source>
        <strain evidence="8">ICHIAU1</strain>
    </source>
</reference>
<dbReference type="InterPro" id="IPR003593">
    <property type="entry name" value="AAA+_ATPase"/>
</dbReference>
<evidence type="ECO:0000256" key="5">
    <source>
        <dbReference type="ARBA" id="ARBA00022840"/>
    </source>
</evidence>
<dbReference type="PANTHER" id="PTHR46743:SF2">
    <property type="entry name" value="TEICHOIC ACIDS EXPORT ATP-BINDING PROTEIN TAGH"/>
    <property type="match status" value="1"/>
</dbReference>
<feature type="domain" description="ABC transporter" evidence="6">
    <location>
        <begin position="2"/>
        <end position="213"/>
    </location>
</feature>
<evidence type="ECO:0000313" key="8">
    <source>
        <dbReference type="Proteomes" id="UP000463961"/>
    </source>
</evidence>
<dbReference type="SMART" id="SM00382">
    <property type="entry name" value="AAA"/>
    <property type="match status" value="1"/>
</dbReference>
<keyword evidence="8" id="KW-1185">Reference proteome</keyword>
<keyword evidence="3" id="KW-0472">Membrane</keyword>
<evidence type="ECO:0000313" key="7">
    <source>
        <dbReference type="EMBL" id="BBU69671.1"/>
    </source>
</evidence>
<dbReference type="AlphaFoldDB" id="A0A7R6QYQ8"/>
<dbReference type="InterPro" id="IPR027417">
    <property type="entry name" value="P-loop_NTPase"/>
</dbReference>
<dbReference type="CDD" id="cd03220">
    <property type="entry name" value="ABC_KpsT_Wzt"/>
    <property type="match status" value="1"/>
</dbReference>
<dbReference type="GO" id="GO:0016887">
    <property type="term" value="F:ATP hydrolysis activity"/>
    <property type="evidence" value="ECO:0007669"/>
    <property type="project" value="InterPro"/>
</dbReference>
<dbReference type="SUPFAM" id="SSF52540">
    <property type="entry name" value="P-loop containing nucleoside triphosphate hydrolases"/>
    <property type="match status" value="1"/>
</dbReference>
<dbReference type="InterPro" id="IPR015860">
    <property type="entry name" value="ABC_transpr_TagH-like"/>
</dbReference>
<evidence type="ECO:0000256" key="2">
    <source>
        <dbReference type="ARBA" id="ARBA00022448"/>
    </source>
</evidence>
<dbReference type="Proteomes" id="UP000463961">
    <property type="component" value="Chromosome"/>
</dbReference>
<keyword evidence="5 7" id="KW-0067">ATP-binding</keyword>
<comment type="similarity">
    <text evidence="1">Belongs to the ABC transporter superfamily.</text>
</comment>
<proteinExistence type="inferred from homology"/>
<gene>
    <name evidence="7" type="primary">ctrD</name>
    <name evidence="7" type="ORF">ICHIAU1_19540</name>
</gene>
<dbReference type="PROSITE" id="PS50893">
    <property type="entry name" value="ABC_TRANSPORTER_2"/>
    <property type="match status" value="1"/>
</dbReference>
<evidence type="ECO:0000259" key="6">
    <source>
        <dbReference type="PROSITE" id="PS50893"/>
    </source>
</evidence>
<evidence type="ECO:0000256" key="3">
    <source>
        <dbReference type="ARBA" id="ARBA00022475"/>
    </source>
</evidence>
<dbReference type="InterPro" id="IPR003439">
    <property type="entry name" value="ABC_transporter-like_ATP-bd"/>
</dbReference>
<keyword evidence="3" id="KW-1003">Cell membrane</keyword>
<dbReference type="EMBL" id="AP022345">
    <property type="protein sequence ID" value="BBU69671.1"/>
    <property type="molecule type" value="Genomic_DNA"/>
</dbReference>
<dbReference type="Pfam" id="PF00005">
    <property type="entry name" value="ABC_tran"/>
    <property type="match status" value="1"/>
</dbReference>